<protein>
    <submittedName>
        <fullName evidence="2">Unnamed protein product</fullName>
    </submittedName>
</protein>
<feature type="compositionally biased region" description="Basic and acidic residues" evidence="1">
    <location>
        <begin position="1"/>
        <end position="15"/>
    </location>
</feature>
<organism evidence="2 3">
    <name type="scientific">Ambrosiozyma monospora</name>
    <name type="common">Yeast</name>
    <name type="synonym">Endomycopsis monosporus</name>
    <dbReference type="NCBI Taxonomy" id="43982"/>
    <lineage>
        <taxon>Eukaryota</taxon>
        <taxon>Fungi</taxon>
        <taxon>Dikarya</taxon>
        <taxon>Ascomycota</taxon>
        <taxon>Saccharomycotina</taxon>
        <taxon>Pichiomycetes</taxon>
        <taxon>Pichiales</taxon>
        <taxon>Pichiaceae</taxon>
        <taxon>Ambrosiozyma</taxon>
    </lineage>
</organism>
<name>A0A9W7DMA6_AMBMO</name>
<comment type="caution">
    <text evidence="2">The sequence shown here is derived from an EMBL/GenBank/DDBJ whole genome shotgun (WGS) entry which is preliminary data.</text>
</comment>
<sequence length="126" mass="13564">MKEGGDDIFDGEAKSNGETTNTTSTTASNGQVDGKPKTDVDGDTQMTDGNPTPVPTATTTTATKPKESPAARLQTVQNKLNDSKSKNLLLVEKMEGLLSKLNDTSNRSRVSHYVNYSRNGLMSKRK</sequence>
<accession>A0A9W7DMA6</accession>
<gene>
    <name evidence="2" type="ORF">Amon01_000630400</name>
</gene>
<evidence type="ECO:0000313" key="3">
    <source>
        <dbReference type="Proteomes" id="UP001165063"/>
    </source>
</evidence>
<feature type="compositionally biased region" description="Low complexity" evidence="1">
    <location>
        <begin position="16"/>
        <end position="29"/>
    </location>
</feature>
<feature type="region of interest" description="Disordered" evidence="1">
    <location>
        <begin position="1"/>
        <end position="84"/>
    </location>
</feature>
<dbReference type="EMBL" id="BSXU01003931">
    <property type="protein sequence ID" value="GMG40575.1"/>
    <property type="molecule type" value="Genomic_DNA"/>
</dbReference>
<proteinExistence type="predicted"/>
<evidence type="ECO:0000256" key="1">
    <source>
        <dbReference type="SAM" id="MobiDB-lite"/>
    </source>
</evidence>
<dbReference type="Proteomes" id="UP001165063">
    <property type="component" value="Unassembled WGS sequence"/>
</dbReference>
<reference evidence="2" key="1">
    <citation type="submission" date="2023-04" db="EMBL/GenBank/DDBJ databases">
        <title>Ambrosiozyma monospora NBRC 1965.</title>
        <authorList>
            <person name="Ichikawa N."/>
            <person name="Sato H."/>
            <person name="Tonouchi N."/>
        </authorList>
    </citation>
    <scope>NUCLEOTIDE SEQUENCE</scope>
    <source>
        <strain evidence="2">NBRC 1965</strain>
    </source>
</reference>
<dbReference type="AlphaFoldDB" id="A0A9W7DMA6"/>
<evidence type="ECO:0000313" key="2">
    <source>
        <dbReference type="EMBL" id="GMG40575.1"/>
    </source>
</evidence>
<keyword evidence="3" id="KW-1185">Reference proteome</keyword>